<dbReference type="InterPro" id="IPR002110">
    <property type="entry name" value="Ankyrin_rpt"/>
</dbReference>
<dbReference type="PROSITE" id="PS50115">
    <property type="entry name" value="ARFGAP"/>
    <property type="match status" value="1"/>
</dbReference>
<dbReference type="Pfam" id="PF12205">
    <property type="entry name" value="GIT1_C"/>
    <property type="match status" value="1"/>
</dbReference>
<feature type="coiled-coil region" evidence="9">
    <location>
        <begin position="425"/>
        <end position="459"/>
    </location>
</feature>
<dbReference type="SMART" id="SM00555">
    <property type="entry name" value="GIT"/>
    <property type="match status" value="2"/>
</dbReference>
<dbReference type="PROSITE" id="PS50297">
    <property type="entry name" value="ANK_REP_REGION"/>
    <property type="match status" value="1"/>
</dbReference>
<evidence type="ECO:0000256" key="9">
    <source>
        <dbReference type="SAM" id="Coils"/>
    </source>
</evidence>
<dbReference type="PANTHER" id="PTHR46097:SF3">
    <property type="entry name" value="ARF GTPASE-ACTIVATING PROTEIN GIT"/>
    <property type="match status" value="1"/>
</dbReference>
<dbReference type="Gene3D" id="1.10.220.150">
    <property type="entry name" value="Arf GTPase activating protein"/>
    <property type="match status" value="1"/>
</dbReference>
<evidence type="ECO:0000256" key="8">
    <source>
        <dbReference type="PROSITE-ProRule" id="PRU00288"/>
    </source>
</evidence>
<reference evidence="12 13" key="1">
    <citation type="submission" date="2019-01" db="EMBL/GenBank/DDBJ databases">
        <authorList>
            <person name="Sayadi A."/>
        </authorList>
    </citation>
    <scope>NUCLEOTIDE SEQUENCE [LARGE SCALE GENOMIC DNA]</scope>
</reference>
<protein>
    <recommendedName>
        <fullName evidence="11">Arf-GAP domain-containing protein</fullName>
    </recommendedName>
</protein>
<dbReference type="InterPro" id="IPR022018">
    <property type="entry name" value="GIT1_C"/>
</dbReference>
<dbReference type="SUPFAM" id="SSF57863">
    <property type="entry name" value="ArfGap/RecO-like zinc finger"/>
    <property type="match status" value="1"/>
</dbReference>
<evidence type="ECO:0000259" key="11">
    <source>
        <dbReference type="PROSITE" id="PS50115"/>
    </source>
</evidence>
<dbReference type="GO" id="GO:0005096">
    <property type="term" value="F:GTPase activator activity"/>
    <property type="evidence" value="ECO:0007669"/>
    <property type="project" value="UniProtKB-KW"/>
</dbReference>
<feature type="repeat" description="ANK" evidence="7">
    <location>
        <begin position="166"/>
        <end position="198"/>
    </location>
</feature>
<feature type="domain" description="Arf-GAP" evidence="11">
    <location>
        <begin position="1"/>
        <end position="124"/>
    </location>
</feature>
<evidence type="ECO:0000313" key="13">
    <source>
        <dbReference type="Proteomes" id="UP000410492"/>
    </source>
</evidence>
<keyword evidence="6 7" id="KW-0040">ANK repeat</keyword>
<dbReference type="GO" id="GO:0036465">
    <property type="term" value="P:synaptic vesicle recycling"/>
    <property type="evidence" value="ECO:0007669"/>
    <property type="project" value="TreeGrafter"/>
</dbReference>
<dbReference type="CDD" id="cd08833">
    <property type="entry name" value="ArfGap_GIT"/>
    <property type="match status" value="1"/>
</dbReference>
<dbReference type="InterPro" id="IPR038508">
    <property type="entry name" value="ArfGAP_dom_sf"/>
</dbReference>
<feature type="compositionally biased region" description="Acidic residues" evidence="10">
    <location>
        <begin position="363"/>
        <end position="379"/>
    </location>
</feature>
<dbReference type="Pfam" id="PF12796">
    <property type="entry name" value="Ank_2"/>
    <property type="match status" value="1"/>
</dbReference>
<dbReference type="Pfam" id="PF01412">
    <property type="entry name" value="ArfGap"/>
    <property type="match status" value="1"/>
</dbReference>
<keyword evidence="13" id="KW-1185">Reference proteome</keyword>
<evidence type="ECO:0000256" key="3">
    <source>
        <dbReference type="ARBA" id="ARBA00022737"/>
    </source>
</evidence>
<evidence type="ECO:0000256" key="7">
    <source>
        <dbReference type="PROSITE-ProRule" id="PRU00023"/>
    </source>
</evidence>
<sequence>MSRAKSKQNLEVCGDCGALDATWASVNKGILLCTQCCSIHRSLGRHISQVKSLLKGSWHPNQLNMVYALNNNGANNIWEHALFENGSKLMKKKPAPKDSINIKQEYIKMKHVQCAFAFRESYEDGLLSVENELGKQLHASVRTANLETSFRLLALGADPNYFHDEKGSTPLHIAIKLDQKLQVELLLVHGADPSYPDNQGKTPIDYARKFNNRDLLSRLIESQYEVTDTFSYYLSLHKPDHNSGMHFYIPQTGFKSNSVCLSKLQKINNTLFEELAMDVFDEVDRRETEAIWLSCGDTTDLNGVPFLPVDNTLSSTRNQGRQKLARFSTPEFKSLVYDILVDTQRRQMMSDNAHSSQFREVSTVDDDPLYDSVASDEDYASVPDEEKASSPLTLSPQSHHSEVSHNTNKDSIISLDSVSKTNQILEQLTKQLKNSDHTITDLKNEVLKLRQYVKVLQTENSMLKNKLSQNKATPRANGDSGFDSLGHISETDLGSVQNGGVADEVDFRHNRRNQRPTSMYETREGISKVPNWHVMKNQLKYGDPTRNTMHSSFVSAQDRETVLQCTEQITRTIQNLCRSIQDPEKEECVSSAEGVKLAIIRLASHLPKETEAERMKQMIDFVSKLQPECQALQTSHKSNDSKSVDLHFGNIRDIAFHLAKITKDVVTKYSSSQ</sequence>
<dbReference type="GO" id="GO:0032012">
    <property type="term" value="P:regulation of ARF protein signal transduction"/>
    <property type="evidence" value="ECO:0007669"/>
    <property type="project" value="InterPro"/>
</dbReference>
<dbReference type="OrthoDB" id="5588096at2759"/>
<dbReference type="GO" id="GO:0007420">
    <property type="term" value="P:brain development"/>
    <property type="evidence" value="ECO:0007669"/>
    <property type="project" value="InterPro"/>
</dbReference>
<keyword evidence="2" id="KW-0479">Metal-binding</keyword>
<accession>A0A653BZ26</accession>
<dbReference type="InterPro" id="IPR036770">
    <property type="entry name" value="Ankyrin_rpt-contain_sf"/>
</dbReference>
<evidence type="ECO:0000256" key="10">
    <source>
        <dbReference type="SAM" id="MobiDB-lite"/>
    </source>
</evidence>
<dbReference type="PROSITE" id="PS50088">
    <property type="entry name" value="ANK_REPEAT"/>
    <property type="match status" value="1"/>
</dbReference>
<keyword evidence="3" id="KW-0677">Repeat</keyword>
<evidence type="ECO:0000256" key="5">
    <source>
        <dbReference type="ARBA" id="ARBA00022833"/>
    </source>
</evidence>
<dbReference type="PANTHER" id="PTHR46097">
    <property type="entry name" value="G PROTEIN-COUPLED RECEPTOR KINASE INTERACTING ARFGAP"/>
    <property type="match status" value="1"/>
</dbReference>
<evidence type="ECO:0000256" key="2">
    <source>
        <dbReference type="ARBA" id="ARBA00022723"/>
    </source>
</evidence>
<keyword evidence="4 8" id="KW-0863">Zinc-finger</keyword>
<dbReference type="InterPro" id="IPR047161">
    <property type="entry name" value="GIT-like"/>
</dbReference>
<evidence type="ECO:0000256" key="4">
    <source>
        <dbReference type="ARBA" id="ARBA00022771"/>
    </source>
</evidence>
<proteinExistence type="predicted"/>
<feature type="compositionally biased region" description="Polar residues" evidence="10">
    <location>
        <begin position="351"/>
        <end position="360"/>
    </location>
</feature>
<organism evidence="12 13">
    <name type="scientific">Callosobruchus maculatus</name>
    <name type="common">Southern cowpea weevil</name>
    <name type="synonym">Pulse bruchid</name>
    <dbReference type="NCBI Taxonomy" id="64391"/>
    <lineage>
        <taxon>Eukaryota</taxon>
        <taxon>Metazoa</taxon>
        <taxon>Ecdysozoa</taxon>
        <taxon>Arthropoda</taxon>
        <taxon>Hexapoda</taxon>
        <taxon>Insecta</taxon>
        <taxon>Pterygota</taxon>
        <taxon>Neoptera</taxon>
        <taxon>Endopterygota</taxon>
        <taxon>Coleoptera</taxon>
        <taxon>Polyphaga</taxon>
        <taxon>Cucujiformia</taxon>
        <taxon>Chrysomeloidea</taxon>
        <taxon>Chrysomelidae</taxon>
        <taxon>Bruchinae</taxon>
        <taxon>Bruchini</taxon>
        <taxon>Callosobruchus</taxon>
    </lineage>
</organism>
<dbReference type="GO" id="GO:0008277">
    <property type="term" value="P:regulation of G protein-coupled receptor signaling pathway"/>
    <property type="evidence" value="ECO:0007669"/>
    <property type="project" value="TreeGrafter"/>
</dbReference>
<feature type="compositionally biased region" description="Polar residues" evidence="10">
    <location>
        <begin position="390"/>
        <end position="408"/>
    </location>
</feature>
<keyword evidence="1" id="KW-0343">GTPase activation</keyword>
<evidence type="ECO:0000313" key="12">
    <source>
        <dbReference type="EMBL" id="VEN40566.1"/>
    </source>
</evidence>
<dbReference type="Gene3D" id="1.20.120.330">
    <property type="entry name" value="Nucleotidyltransferases domain 2"/>
    <property type="match status" value="1"/>
</dbReference>
<feature type="region of interest" description="Disordered" evidence="10">
    <location>
        <begin position="465"/>
        <end position="520"/>
    </location>
</feature>
<dbReference type="Gene3D" id="1.25.40.20">
    <property type="entry name" value="Ankyrin repeat-containing domain"/>
    <property type="match status" value="1"/>
</dbReference>
<dbReference type="InterPro" id="IPR001164">
    <property type="entry name" value="ArfGAP_dom"/>
</dbReference>
<dbReference type="InterPro" id="IPR037278">
    <property type="entry name" value="ARFGAP/RecO"/>
</dbReference>
<dbReference type="InterPro" id="IPR013724">
    <property type="entry name" value="GIT_SHD"/>
</dbReference>
<evidence type="ECO:0000256" key="1">
    <source>
        <dbReference type="ARBA" id="ARBA00022468"/>
    </source>
</evidence>
<dbReference type="EMBL" id="CAACVG010006551">
    <property type="protein sequence ID" value="VEN40566.1"/>
    <property type="molecule type" value="Genomic_DNA"/>
</dbReference>
<feature type="region of interest" description="Disordered" evidence="10">
    <location>
        <begin position="351"/>
        <end position="408"/>
    </location>
</feature>
<dbReference type="Pfam" id="PF08518">
    <property type="entry name" value="GIT_SHD"/>
    <property type="match status" value="2"/>
</dbReference>
<dbReference type="AlphaFoldDB" id="A0A653BZ26"/>
<dbReference type="GO" id="GO:0098793">
    <property type="term" value="C:presynapse"/>
    <property type="evidence" value="ECO:0007669"/>
    <property type="project" value="GOC"/>
</dbReference>
<keyword evidence="5" id="KW-0862">Zinc</keyword>
<gene>
    <name evidence="12" type="ORF">CALMAC_LOCUS4694</name>
</gene>
<dbReference type="SMART" id="SM00105">
    <property type="entry name" value="ArfGap"/>
    <property type="match status" value="1"/>
</dbReference>
<dbReference type="Proteomes" id="UP000410492">
    <property type="component" value="Unassembled WGS sequence"/>
</dbReference>
<dbReference type="SMART" id="SM00248">
    <property type="entry name" value="ANK"/>
    <property type="match status" value="3"/>
</dbReference>
<keyword evidence="9" id="KW-0175">Coiled coil</keyword>
<name>A0A653BZ26_CALMS</name>
<evidence type="ECO:0000256" key="6">
    <source>
        <dbReference type="ARBA" id="ARBA00023043"/>
    </source>
</evidence>
<dbReference type="SUPFAM" id="SSF48403">
    <property type="entry name" value="Ankyrin repeat"/>
    <property type="match status" value="1"/>
</dbReference>
<dbReference type="GO" id="GO:0031267">
    <property type="term" value="F:small GTPase binding"/>
    <property type="evidence" value="ECO:0007669"/>
    <property type="project" value="TreeGrafter"/>
</dbReference>
<dbReference type="PRINTS" id="PR00405">
    <property type="entry name" value="REVINTRACTNG"/>
</dbReference>
<dbReference type="GO" id="GO:0008270">
    <property type="term" value="F:zinc ion binding"/>
    <property type="evidence" value="ECO:0007669"/>
    <property type="project" value="UniProtKB-KW"/>
</dbReference>